<reference evidence="2" key="1">
    <citation type="submission" date="2022-07" db="EMBL/GenBank/DDBJ databases">
        <title>Phylogenomic reconstructions and comparative analyses of Kickxellomycotina fungi.</title>
        <authorList>
            <person name="Reynolds N.K."/>
            <person name="Stajich J.E."/>
            <person name="Barry K."/>
            <person name="Grigoriev I.V."/>
            <person name="Crous P."/>
            <person name="Smith M.E."/>
        </authorList>
    </citation>
    <scope>NUCLEOTIDE SEQUENCE</scope>
    <source>
        <strain evidence="2">NRRL 1566</strain>
    </source>
</reference>
<dbReference type="EMBL" id="JANBUW010000060">
    <property type="protein sequence ID" value="KAJ2849753.1"/>
    <property type="molecule type" value="Genomic_DNA"/>
</dbReference>
<dbReference type="PROSITE" id="PS50112">
    <property type="entry name" value="PAS"/>
    <property type="match status" value="1"/>
</dbReference>
<dbReference type="Proteomes" id="UP001139887">
    <property type="component" value="Unassembled WGS sequence"/>
</dbReference>
<organism evidence="2 3">
    <name type="scientific">Coemansia brasiliensis</name>
    <dbReference type="NCBI Taxonomy" id="2650707"/>
    <lineage>
        <taxon>Eukaryota</taxon>
        <taxon>Fungi</taxon>
        <taxon>Fungi incertae sedis</taxon>
        <taxon>Zoopagomycota</taxon>
        <taxon>Kickxellomycotina</taxon>
        <taxon>Kickxellomycetes</taxon>
        <taxon>Kickxellales</taxon>
        <taxon>Kickxellaceae</taxon>
        <taxon>Coemansia</taxon>
    </lineage>
</organism>
<protein>
    <recommendedName>
        <fullName evidence="1">PAS domain-containing protein</fullName>
    </recommendedName>
</protein>
<evidence type="ECO:0000259" key="1">
    <source>
        <dbReference type="PROSITE" id="PS50112"/>
    </source>
</evidence>
<keyword evidence="3" id="KW-1185">Reference proteome</keyword>
<name>A0A9W8LY58_9FUNG</name>
<dbReference type="OrthoDB" id="411251at2759"/>
<comment type="caution">
    <text evidence="2">The sequence shown here is derived from an EMBL/GenBank/DDBJ whole genome shotgun (WGS) entry which is preliminary data.</text>
</comment>
<gene>
    <name evidence="2" type="ORF">IWW36_002401</name>
</gene>
<dbReference type="InterPro" id="IPR000014">
    <property type="entry name" value="PAS"/>
</dbReference>
<evidence type="ECO:0000313" key="3">
    <source>
        <dbReference type="Proteomes" id="UP001139887"/>
    </source>
</evidence>
<proteinExistence type="predicted"/>
<dbReference type="AlphaFoldDB" id="A0A9W8LY58"/>
<sequence length="364" mass="39778">MAAESDSENSARSDHSAHLSRPTFIAIHARDEKATILFISSGIRQCMGYRPEELVSKSGHEFIADSSNSDYPQVYASKSVEDDAERAGGGGDDEASVFVMFVNGTTPSGSPVLHKITSFTADSCVVCLGMAYPEIPFVDRKELEVKMLDRAMESLNVTRDREQQAARQRQQAAKGGGRGQVFSVPSRRPKAVMVLEHPEVACVETEESGRRPSGPLIAFCTGSVSRLVDADSSDLMSFPFLKLVAPEDVALVGRYFDEMSGSHDVLFETFSLLQRPHVIEGDIFVSDEKNMRVVVECMGAAVNDGVAILMRMLRTVLPPQRDRLGNYIHAPAASDSDKDEMSLLDLLSTDPGTSDAPECWSHLR</sequence>
<evidence type="ECO:0000313" key="2">
    <source>
        <dbReference type="EMBL" id="KAJ2849753.1"/>
    </source>
</evidence>
<accession>A0A9W8LY58</accession>
<feature type="domain" description="PAS" evidence="1">
    <location>
        <begin position="31"/>
        <end position="83"/>
    </location>
</feature>